<evidence type="ECO:0000256" key="8">
    <source>
        <dbReference type="ARBA" id="ARBA00023209"/>
    </source>
</evidence>
<feature type="binding site" evidence="16">
    <location>
        <position position="110"/>
    </location>
    <ligand>
        <name>substrate</name>
    </ligand>
</feature>
<evidence type="ECO:0000256" key="15">
    <source>
        <dbReference type="PIRSR" id="PIRSR000114-1"/>
    </source>
</evidence>
<feature type="binding site" evidence="14">
    <location>
        <position position="284"/>
    </location>
    <ligand>
        <name>NADPH</name>
        <dbReference type="ChEBI" id="CHEBI:57783"/>
    </ligand>
</feature>
<comment type="pathway">
    <text evidence="14">Membrane lipid metabolism; glycerophospholipid metabolism.</text>
</comment>
<dbReference type="NCBIfam" id="NF000940">
    <property type="entry name" value="PRK00094.1-2"/>
    <property type="match status" value="1"/>
</dbReference>
<evidence type="ECO:0000256" key="6">
    <source>
        <dbReference type="ARBA" id="ARBA00023027"/>
    </source>
</evidence>
<feature type="binding site" evidence="14">
    <location>
        <position position="49"/>
    </location>
    <ligand>
        <name>NADPH</name>
        <dbReference type="ChEBI" id="CHEBI:57783"/>
    </ligand>
</feature>
<feature type="binding site" evidence="14">
    <location>
        <position position="286"/>
    </location>
    <ligand>
        <name>NADPH</name>
        <dbReference type="ChEBI" id="CHEBI:57783"/>
    </ligand>
</feature>
<feature type="binding site" evidence="16">
    <location>
        <begin position="260"/>
        <end position="261"/>
    </location>
    <ligand>
        <name>substrate</name>
    </ligand>
</feature>
<dbReference type="NCBIfam" id="NF000941">
    <property type="entry name" value="PRK00094.1-3"/>
    <property type="match status" value="1"/>
</dbReference>
<comment type="caution">
    <text evidence="21">The sequence shown here is derived from an EMBL/GenBank/DDBJ whole genome shotgun (WGS) entry which is preliminary data.</text>
</comment>
<keyword evidence="7 14" id="KW-0443">Lipid metabolism</keyword>
<dbReference type="EMBL" id="JQBM01000005">
    <property type="protein sequence ID" value="KRN45810.1"/>
    <property type="molecule type" value="Genomic_DNA"/>
</dbReference>
<evidence type="ECO:0000256" key="11">
    <source>
        <dbReference type="ARBA" id="ARBA00066687"/>
    </source>
</evidence>
<dbReference type="PANTHER" id="PTHR11728">
    <property type="entry name" value="GLYCEROL-3-PHOSPHATE DEHYDROGENASE"/>
    <property type="match status" value="1"/>
</dbReference>
<keyword evidence="22" id="KW-1185">Reference proteome</keyword>
<feature type="binding site" evidence="14">
    <location>
        <position position="260"/>
    </location>
    <ligand>
        <name>NADPH</name>
        <dbReference type="ChEBI" id="CHEBI:57783"/>
    </ligand>
</feature>
<dbReference type="GO" id="GO:0051287">
    <property type="term" value="F:NAD binding"/>
    <property type="evidence" value="ECO:0007669"/>
    <property type="project" value="InterPro"/>
</dbReference>
<proteinExistence type="inferred from homology"/>
<dbReference type="SUPFAM" id="SSF48179">
    <property type="entry name" value="6-phosphogluconate dehydrogenase C-terminal domain-like"/>
    <property type="match status" value="1"/>
</dbReference>
<dbReference type="InterPro" id="IPR036291">
    <property type="entry name" value="NAD(P)-bd_dom_sf"/>
</dbReference>
<dbReference type="UniPathway" id="UPA00940"/>
<feature type="binding site" evidence="14">
    <location>
        <position position="12"/>
    </location>
    <ligand>
        <name>NADPH</name>
        <dbReference type="ChEBI" id="CHEBI:57783"/>
    </ligand>
</feature>
<feature type="active site" description="Proton acceptor" evidence="14 15">
    <location>
        <position position="196"/>
    </location>
</feature>
<keyword evidence="9 14" id="KW-1208">Phospholipid metabolism</keyword>
<evidence type="ECO:0000256" key="10">
    <source>
        <dbReference type="ARBA" id="ARBA00052716"/>
    </source>
</evidence>
<comment type="catalytic activity">
    <reaction evidence="14">
        <text>sn-glycerol 3-phosphate + NAD(+) = dihydroxyacetone phosphate + NADH + H(+)</text>
        <dbReference type="Rhea" id="RHEA:11092"/>
        <dbReference type="ChEBI" id="CHEBI:15378"/>
        <dbReference type="ChEBI" id="CHEBI:57540"/>
        <dbReference type="ChEBI" id="CHEBI:57597"/>
        <dbReference type="ChEBI" id="CHEBI:57642"/>
        <dbReference type="ChEBI" id="CHEBI:57945"/>
        <dbReference type="EC" id="1.1.1.94"/>
    </reaction>
</comment>
<keyword evidence="2 14" id="KW-0444">Lipid biosynthesis</keyword>
<sequence>MTKIAILGAGSWGTALATVVAENGHTVALWTHKPAQAEFINTNHLNPDYLGDNPINPGVVATADMLDAVTGAEIVVSVVPTKATREVAAKLADVLKELGDQKIILVGATKGLEPVTFKRVSEMLAEEVPEQYRSGVAIIEGPSHAEGVVKHDPTLVTAVSENLAVAEAVQDVFTNTHFRVYTGSDMIGAEVGAALKNVIAIGAGALDGLGYDSNAKAALFTRGLAEITRLGQAFGANPLTFMGLSGVGDLFVTATSVHSRNFRAGQQLGTGKTLPEIVENMGMVIEGISTAKVAYELSQAKHVTMPITESIYKVLYEDLDIQVAIQDLMSRPVKQEGK</sequence>
<feature type="binding site" evidence="14">
    <location>
        <position position="196"/>
    </location>
    <ligand>
        <name>sn-glycerol 3-phosphate</name>
        <dbReference type="ChEBI" id="CHEBI:57597"/>
    </ligand>
</feature>
<evidence type="ECO:0000256" key="14">
    <source>
        <dbReference type="HAMAP-Rule" id="MF_00394"/>
    </source>
</evidence>
<feature type="binding site" evidence="14">
    <location>
        <position position="33"/>
    </location>
    <ligand>
        <name>NADPH</name>
        <dbReference type="ChEBI" id="CHEBI:57783"/>
    </ligand>
</feature>
<dbReference type="HAMAP" id="MF_00394">
    <property type="entry name" value="NAD_Glyc3P_dehydrog"/>
    <property type="match status" value="1"/>
</dbReference>
<evidence type="ECO:0000256" key="13">
    <source>
        <dbReference type="ARBA" id="ARBA00080511"/>
    </source>
</evidence>
<accession>A0A0R2GYH3</accession>
<dbReference type="EC" id="1.1.1.94" evidence="11 14"/>
<dbReference type="RefSeq" id="WP_057746980.1">
    <property type="nucleotide sequence ID" value="NZ_BJLU01000008.1"/>
</dbReference>
<dbReference type="OrthoDB" id="9812273at2"/>
<dbReference type="PATRIC" id="fig|1629.5.peg.1410"/>
<dbReference type="Pfam" id="PF07479">
    <property type="entry name" value="NAD_Gly3P_dh_C"/>
    <property type="match status" value="1"/>
</dbReference>
<comment type="catalytic activity">
    <reaction evidence="10">
        <text>sn-glycerol 3-phosphate + NADP(+) = dihydroxyacetone phosphate + NADPH + H(+)</text>
        <dbReference type="Rhea" id="RHEA:11096"/>
        <dbReference type="ChEBI" id="CHEBI:15378"/>
        <dbReference type="ChEBI" id="CHEBI:57597"/>
        <dbReference type="ChEBI" id="CHEBI:57642"/>
        <dbReference type="ChEBI" id="CHEBI:57783"/>
        <dbReference type="ChEBI" id="CHEBI:58349"/>
        <dbReference type="EC" id="1.1.1.94"/>
    </reaction>
    <physiologicalReaction direction="right-to-left" evidence="10">
        <dbReference type="Rhea" id="RHEA:11098"/>
    </physiologicalReaction>
</comment>
<feature type="domain" description="Glycerol-3-phosphate dehydrogenase NAD-dependent C-terminal" evidence="20">
    <location>
        <begin position="185"/>
        <end position="325"/>
    </location>
</feature>
<name>A0A0R2GYH3_WEIVI</name>
<dbReference type="NCBIfam" id="NF000942">
    <property type="entry name" value="PRK00094.1-4"/>
    <property type="match status" value="1"/>
</dbReference>
<feature type="binding site" evidence="14">
    <location>
        <position position="11"/>
    </location>
    <ligand>
        <name>NADPH</name>
        <dbReference type="ChEBI" id="CHEBI:57783"/>
    </ligand>
</feature>
<evidence type="ECO:0000256" key="4">
    <source>
        <dbReference type="ARBA" id="ARBA00022857"/>
    </source>
</evidence>
<comment type="function">
    <text evidence="14">Catalyzes the reduction of the glycolytic intermediate dihydroxyacetone phosphate (DHAP) to sn-glycerol 3-phosphate (G3P), the key precursor for phospholipid synthesis.</text>
</comment>
<dbReference type="AlphaFoldDB" id="A0A0R2GYH3"/>
<evidence type="ECO:0000256" key="3">
    <source>
        <dbReference type="ARBA" id="ARBA00022741"/>
    </source>
</evidence>
<feature type="binding site" evidence="14">
    <location>
        <position position="143"/>
    </location>
    <ligand>
        <name>sn-glycerol 3-phosphate</name>
        <dbReference type="ChEBI" id="CHEBI:57597"/>
    </ligand>
</feature>
<evidence type="ECO:0000259" key="20">
    <source>
        <dbReference type="Pfam" id="PF07479"/>
    </source>
</evidence>
<dbReference type="InterPro" id="IPR008927">
    <property type="entry name" value="6-PGluconate_DH-like_C_sf"/>
</dbReference>
<reference evidence="21 22" key="1">
    <citation type="journal article" date="2015" name="Genome Announc.">
        <title>Expanding the biotechnology potential of lactobacilli through comparative genomics of 213 strains and associated genera.</title>
        <authorList>
            <person name="Sun Z."/>
            <person name="Harris H.M."/>
            <person name="McCann A."/>
            <person name="Guo C."/>
            <person name="Argimon S."/>
            <person name="Zhang W."/>
            <person name="Yang X."/>
            <person name="Jeffery I.B."/>
            <person name="Cooney J.C."/>
            <person name="Kagawa T.F."/>
            <person name="Liu W."/>
            <person name="Song Y."/>
            <person name="Salvetti E."/>
            <person name="Wrobel A."/>
            <person name="Rasinkangas P."/>
            <person name="Parkhill J."/>
            <person name="Rea M.C."/>
            <person name="O'Sullivan O."/>
            <person name="Ritari J."/>
            <person name="Douillard F.P."/>
            <person name="Paul Ross R."/>
            <person name="Yang R."/>
            <person name="Briner A.E."/>
            <person name="Felis G.E."/>
            <person name="de Vos W.M."/>
            <person name="Barrangou R."/>
            <person name="Klaenhammer T.R."/>
            <person name="Caufield P.W."/>
            <person name="Cui Y."/>
            <person name="Zhang H."/>
            <person name="O'Toole P.W."/>
        </authorList>
    </citation>
    <scope>NUCLEOTIDE SEQUENCE [LARGE SCALE GENOMIC DNA]</scope>
    <source>
        <strain evidence="21 22">DSM 20410</strain>
    </source>
</reference>
<feature type="binding site" evidence="14">
    <location>
        <position position="260"/>
    </location>
    <ligand>
        <name>sn-glycerol 3-phosphate</name>
        <dbReference type="ChEBI" id="CHEBI:57597"/>
    </ligand>
</feature>
<dbReference type="GO" id="GO:0008654">
    <property type="term" value="P:phospholipid biosynthetic process"/>
    <property type="evidence" value="ECO:0007669"/>
    <property type="project" value="UniProtKB-KW"/>
</dbReference>
<feature type="binding site" evidence="17">
    <location>
        <position position="145"/>
    </location>
    <ligand>
        <name>NAD(+)</name>
        <dbReference type="ChEBI" id="CHEBI:57540"/>
    </ligand>
</feature>
<evidence type="ECO:0000256" key="16">
    <source>
        <dbReference type="PIRSR" id="PIRSR000114-2"/>
    </source>
</evidence>
<dbReference type="InterPro" id="IPR006168">
    <property type="entry name" value="G3P_DH_NAD-dep"/>
</dbReference>
<dbReference type="InterPro" id="IPR006109">
    <property type="entry name" value="G3P_DH_NAD-dep_C"/>
</dbReference>
<feature type="binding site" evidence="14">
    <location>
        <position position="141"/>
    </location>
    <ligand>
        <name>sn-glycerol 3-phosphate</name>
        <dbReference type="ChEBI" id="CHEBI:57597"/>
    </ligand>
</feature>
<dbReference type="Gene3D" id="3.40.50.720">
    <property type="entry name" value="NAD(P)-binding Rossmann-like Domain"/>
    <property type="match status" value="1"/>
</dbReference>
<dbReference type="GO" id="GO:0006650">
    <property type="term" value="P:glycerophospholipid metabolic process"/>
    <property type="evidence" value="ECO:0007669"/>
    <property type="project" value="UniProtKB-UniRule"/>
</dbReference>
<feature type="binding site" evidence="14">
    <location>
        <position position="249"/>
    </location>
    <ligand>
        <name>sn-glycerol 3-phosphate</name>
        <dbReference type="ChEBI" id="CHEBI:57597"/>
    </ligand>
</feature>
<dbReference type="GO" id="GO:0005975">
    <property type="term" value="P:carbohydrate metabolic process"/>
    <property type="evidence" value="ECO:0007669"/>
    <property type="project" value="InterPro"/>
</dbReference>
<evidence type="ECO:0000256" key="7">
    <source>
        <dbReference type="ARBA" id="ARBA00023098"/>
    </source>
</evidence>
<feature type="binding site" evidence="14">
    <location>
        <position position="259"/>
    </location>
    <ligand>
        <name>sn-glycerol 3-phosphate</name>
        <dbReference type="ChEBI" id="CHEBI:57597"/>
    </ligand>
</feature>
<dbReference type="FunFam" id="1.10.1040.10:FF:000001">
    <property type="entry name" value="Glycerol-3-phosphate dehydrogenase [NAD(P)+]"/>
    <property type="match status" value="1"/>
</dbReference>
<protein>
    <recommendedName>
        <fullName evidence="12 14">Glycerol-3-phosphate dehydrogenase [NAD(P)+]</fullName>
        <ecNumber evidence="11 14">1.1.1.94</ecNumber>
    </recommendedName>
    <alternativeName>
        <fullName evidence="14">NAD(P)(+)-dependent glycerol-3-phosphate dehydrogenase</fullName>
    </alternativeName>
    <alternativeName>
        <fullName evidence="13 14">NAD(P)H-dependent dihydroxyacetone-phosphate reductase</fullName>
    </alternativeName>
</protein>
<dbReference type="Pfam" id="PF01210">
    <property type="entry name" value="NAD_Gly3P_dh_N"/>
    <property type="match status" value="1"/>
</dbReference>
<keyword evidence="5 14" id="KW-0560">Oxidoreductase</keyword>
<feature type="domain" description="Glycerol-3-phosphate dehydrogenase NAD-dependent N-terminal" evidence="19">
    <location>
        <begin position="3"/>
        <end position="164"/>
    </location>
</feature>
<organism evidence="21 22">
    <name type="scientific">Weissella viridescens</name>
    <name type="common">Lactobacillus viridescens</name>
    <dbReference type="NCBI Taxonomy" id="1629"/>
    <lineage>
        <taxon>Bacteria</taxon>
        <taxon>Bacillati</taxon>
        <taxon>Bacillota</taxon>
        <taxon>Bacilli</taxon>
        <taxon>Lactobacillales</taxon>
        <taxon>Lactobacillaceae</taxon>
        <taxon>Weissella</taxon>
    </lineage>
</organism>
<keyword evidence="3 14" id="KW-0547">Nucleotide-binding</keyword>
<comment type="similarity">
    <text evidence="1 14 18">Belongs to the NAD-dependent glycerol-3-phosphate dehydrogenase family.</text>
</comment>
<feature type="binding site" evidence="14">
    <location>
        <position position="110"/>
    </location>
    <ligand>
        <name>sn-glycerol 3-phosphate</name>
        <dbReference type="ChEBI" id="CHEBI:57597"/>
    </ligand>
</feature>
<dbReference type="SUPFAM" id="SSF51735">
    <property type="entry name" value="NAD(P)-binding Rossmann-fold domains"/>
    <property type="match status" value="1"/>
</dbReference>
<keyword evidence="14" id="KW-0963">Cytoplasm</keyword>
<comment type="subcellular location">
    <subcellularLocation>
        <location evidence="14">Cytoplasm</location>
    </subcellularLocation>
</comment>
<dbReference type="Gene3D" id="1.10.1040.10">
    <property type="entry name" value="N-(1-d-carboxylethyl)-l-norvaline Dehydrogenase, domain 2"/>
    <property type="match status" value="1"/>
</dbReference>
<feature type="binding site" evidence="14">
    <location>
        <position position="110"/>
    </location>
    <ligand>
        <name>NADPH</name>
        <dbReference type="ChEBI" id="CHEBI:57783"/>
    </ligand>
</feature>
<feature type="binding site" evidence="14">
    <location>
        <position position="261"/>
    </location>
    <ligand>
        <name>sn-glycerol 3-phosphate</name>
        <dbReference type="ChEBI" id="CHEBI:57597"/>
    </ligand>
</feature>
<feature type="binding site" evidence="14">
    <location>
        <position position="145"/>
    </location>
    <ligand>
        <name>NADPH</name>
        <dbReference type="ChEBI" id="CHEBI:57783"/>
    </ligand>
</feature>
<evidence type="ECO:0000256" key="18">
    <source>
        <dbReference type="RuleBase" id="RU000437"/>
    </source>
</evidence>
<evidence type="ECO:0000256" key="5">
    <source>
        <dbReference type="ARBA" id="ARBA00023002"/>
    </source>
</evidence>
<keyword evidence="8 14" id="KW-0594">Phospholipid biosynthesis</keyword>
<dbReference type="GO" id="GO:0046167">
    <property type="term" value="P:glycerol-3-phosphate biosynthetic process"/>
    <property type="evidence" value="ECO:0007669"/>
    <property type="project" value="UniProtKB-UniRule"/>
</dbReference>
<evidence type="ECO:0000256" key="17">
    <source>
        <dbReference type="PIRSR" id="PIRSR000114-3"/>
    </source>
</evidence>
<keyword evidence="4 14" id="KW-0521">NADP</keyword>
<gene>
    <name evidence="14" type="primary">gpsA</name>
    <name evidence="21" type="ORF">IV50_GL001397</name>
</gene>
<dbReference type="PIRSF" id="PIRSF000114">
    <property type="entry name" value="Glycerol-3-P_dh"/>
    <property type="match status" value="1"/>
</dbReference>
<evidence type="ECO:0000313" key="21">
    <source>
        <dbReference type="EMBL" id="KRN45810.1"/>
    </source>
</evidence>
<dbReference type="GO" id="GO:0047952">
    <property type="term" value="F:glycerol-3-phosphate dehydrogenase [NAD(P)+] activity"/>
    <property type="evidence" value="ECO:0007669"/>
    <property type="project" value="UniProtKB-UniRule"/>
</dbReference>
<feature type="binding site" evidence="17">
    <location>
        <position position="260"/>
    </location>
    <ligand>
        <name>NAD(+)</name>
        <dbReference type="ChEBI" id="CHEBI:57540"/>
    </ligand>
</feature>
<dbReference type="PANTHER" id="PTHR11728:SF1">
    <property type="entry name" value="GLYCEROL-3-PHOSPHATE DEHYDROGENASE [NAD(+)] 2, CHLOROPLASTIC"/>
    <property type="match status" value="1"/>
</dbReference>
<feature type="binding site" evidence="17">
    <location>
        <begin position="8"/>
        <end position="13"/>
    </location>
    <ligand>
        <name>NAD(+)</name>
        <dbReference type="ChEBI" id="CHEBI:57540"/>
    </ligand>
</feature>
<evidence type="ECO:0000256" key="12">
    <source>
        <dbReference type="ARBA" id="ARBA00069372"/>
    </source>
</evidence>
<dbReference type="InterPro" id="IPR011128">
    <property type="entry name" value="G3P_DH_NAD-dep_N"/>
</dbReference>
<dbReference type="Proteomes" id="UP000051992">
    <property type="component" value="Unassembled WGS sequence"/>
</dbReference>
<evidence type="ECO:0000256" key="9">
    <source>
        <dbReference type="ARBA" id="ARBA00023264"/>
    </source>
</evidence>
<dbReference type="FunFam" id="3.40.50.720:FF:000019">
    <property type="entry name" value="Glycerol-3-phosphate dehydrogenase [NAD(P)+]"/>
    <property type="match status" value="1"/>
</dbReference>
<evidence type="ECO:0000259" key="19">
    <source>
        <dbReference type="Pfam" id="PF01210"/>
    </source>
</evidence>
<evidence type="ECO:0000256" key="1">
    <source>
        <dbReference type="ARBA" id="ARBA00011009"/>
    </source>
</evidence>
<dbReference type="InterPro" id="IPR013328">
    <property type="entry name" value="6PGD_dom2"/>
</dbReference>
<keyword evidence="6 14" id="KW-0520">NAD</keyword>
<dbReference type="GO" id="GO:0005829">
    <property type="term" value="C:cytosol"/>
    <property type="evidence" value="ECO:0007669"/>
    <property type="project" value="TreeGrafter"/>
</dbReference>
<dbReference type="GO" id="GO:0046168">
    <property type="term" value="P:glycerol-3-phosphate catabolic process"/>
    <property type="evidence" value="ECO:0007669"/>
    <property type="project" value="InterPro"/>
</dbReference>
<feature type="binding site" evidence="14">
    <location>
        <position position="32"/>
    </location>
    <ligand>
        <name>NADPH</name>
        <dbReference type="ChEBI" id="CHEBI:57783"/>
    </ligand>
</feature>
<evidence type="ECO:0000256" key="2">
    <source>
        <dbReference type="ARBA" id="ARBA00022516"/>
    </source>
</evidence>
<dbReference type="PRINTS" id="PR00077">
    <property type="entry name" value="GPDHDRGNASE"/>
</dbReference>
<evidence type="ECO:0000313" key="22">
    <source>
        <dbReference type="Proteomes" id="UP000051992"/>
    </source>
</evidence>